<dbReference type="PANTHER" id="PTHR21363:SF0">
    <property type="entry name" value="PREPHENATE DEHYDROGENASE [NADP(+)]"/>
    <property type="match status" value="1"/>
</dbReference>
<sequence>MCQPVRVSAESTDPPVCVLGLGLIGGSLLRAAVAAGRTAWGYNRSAGAVDEAVGDGYDAGTDLAAALERAQTEGAVVVVAVPEPALDAVLTQVALSAPDCTLTDVVSVKGAVLAAVRRHVLAARFVGGHPMAGTAHSGWSAGDASLFRDAVWVVAAEDDTDPEAWRQVAHLALDCGSVVVPAGAREHDAAVARISHLPHLLAEALAVTAAAGGDLALGLAAGSFRDCTRVAGTAPDLVRAMCEANSEALTVALDEALRLLSEARDALAEHRSTETLVHAGHAARLRYENLQRWEITDITVGEPGWAPALREAGRNGGAFRDRESFRPA</sequence>
<accession>A0A541BR94</accession>
<comment type="caution">
    <text evidence="4">The sequence shown here is derived from an EMBL/GenBank/DDBJ whole genome shotgun (WGS) entry which is preliminary data.</text>
</comment>
<organism evidence="4 5">
    <name type="scientific">Rhodococcus spelaei</name>
    <dbReference type="NCBI Taxonomy" id="2546320"/>
    <lineage>
        <taxon>Bacteria</taxon>
        <taxon>Bacillati</taxon>
        <taxon>Actinomycetota</taxon>
        <taxon>Actinomycetes</taxon>
        <taxon>Mycobacteriales</taxon>
        <taxon>Nocardiaceae</taxon>
        <taxon>Rhodococcus</taxon>
    </lineage>
</organism>
<dbReference type="Pfam" id="PF20463">
    <property type="entry name" value="PDH_C"/>
    <property type="match status" value="1"/>
</dbReference>
<evidence type="ECO:0000313" key="5">
    <source>
        <dbReference type="Proteomes" id="UP000316256"/>
    </source>
</evidence>
<dbReference type="InterPro" id="IPR003099">
    <property type="entry name" value="Prephen_DH"/>
</dbReference>
<protein>
    <submittedName>
        <fullName evidence="4">Prephenate dehydrogenase</fullName>
        <ecNumber evidence="4">1.3.1.12</ecNumber>
    </submittedName>
</protein>
<dbReference type="GO" id="GO:0070403">
    <property type="term" value="F:NAD+ binding"/>
    <property type="evidence" value="ECO:0007669"/>
    <property type="project" value="InterPro"/>
</dbReference>
<dbReference type="PANTHER" id="PTHR21363">
    <property type="entry name" value="PREPHENATE DEHYDROGENASE"/>
    <property type="match status" value="1"/>
</dbReference>
<dbReference type="GO" id="GO:0006571">
    <property type="term" value="P:tyrosine biosynthetic process"/>
    <property type="evidence" value="ECO:0007669"/>
    <property type="project" value="InterPro"/>
</dbReference>
<dbReference type="GO" id="GO:0004665">
    <property type="term" value="F:prephenate dehydrogenase (NADP+) activity"/>
    <property type="evidence" value="ECO:0007669"/>
    <property type="project" value="InterPro"/>
</dbReference>
<dbReference type="InterPro" id="IPR046825">
    <property type="entry name" value="PDH_C"/>
</dbReference>
<dbReference type="PROSITE" id="PS51176">
    <property type="entry name" value="PDH_ADH"/>
    <property type="match status" value="1"/>
</dbReference>
<dbReference type="NCBIfam" id="NF005108">
    <property type="entry name" value="PRK06545.1-6"/>
    <property type="match status" value="1"/>
</dbReference>
<dbReference type="InterPro" id="IPR008927">
    <property type="entry name" value="6-PGluconate_DH-like_C_sf"/>
</dbReference>
<dbReference type="EC" id="1.3.1.12" evidence="4"/>
<dbReference type="InterPro" id="IPR036291">
    <property type="entry name" value="NAD(P)-bd_dom_sf"/>
</dbReference>
<dbReference type="AlphaFoldDB" id="A0A541BR94"/>
<dbReference type="Proteomes" id="UP000316256">
    <property type="component" value="Unassembled WGS sequence"/>
</dbReference>
<evidence type="ECO:0000259" key="3">
    <source>
        <dbReference type="PROSITE" id="PS51176"/>
    </source>
</evidence>
<dbReference type="EMBL" id="VIGH01000001">
    <property type="protein sequence ID" value="TQF74862.1"/>
    <property type="molecule type" value="Genomic_DNA"/>
</dbReference>
<keyword evidence="5" id="KW-1185">Reference proteome</keyword>
<dbReference type="InterPro" id="IPR046826">
    <property type="entry name" value="PDH_N"/>
</dbReference>
<dbReference type="Pfam" id="PF02153">
    <property type="entry name" value="PDH_N"/>
    <property type="match status" value="1"/>
</dbReference>
<feature type="domain" description="Prephenate/arogenate dehydrogenase" evidence="3">
    <location>
        <begin position="14"/>
        <end position="297"/>
    </location>
</feature>
<gene>
    <name evidence="4" type="ORF">FK531_01950</name>
</gene>
<dbReference type="RefSeq" id="WP_142094946.1">
    <property type="nucleotide sequence ID" value="NZ_VIGH01000001.1"/>
</dbReference>
<evidence type="ECO:0000256" key="2">
    <source>
        <dbReference type="ARBA" id="ARBA00023002"/>
    </source>
</evidence>
<dbReference type="Gene3D" id="3.40.50.720">
    <property type="entry name" value="NAD(P)-binding Rossmann-like Domain"/>
    <property type="match status" value="1"/>
</dbReference>
<dbReference type="SUPFAM" id="SSF51735">
    <property type="entry name" value="NAD(P)-binding Rossmann-fold domains"/>
    <property type="match status" value="1"/>
</dbReference>
<dbReference type="OrthoDB" id="9802008at2"/>
<dbReference type="InterPro" id="IPR050812">
    <property type="entry name" value="Preph/Arog_dehydrog"/>
</dbReference>
<dbReference type="SUPFAM" id="SSF48179">
    <property type="entry name" value="6-phosphogluconate dehydrogenase C-terminal domain-like"/>
    <property type="match status" value="1"/>
</dbReference>
<comment type="similarity">
    <text evidence="1">Belongs to the prephenate/arogenate dehydrogenase family.</text>
</comment>
<evidence type="ECO:0000256" key="1">
    <source>
        <dbReference type="ARBA" id="ARBA00007964"/>
    </source>
</evidence>
<name>A0A541BR94_9NOCA</name>
<keyword evidence="2 4" id="KW-0560">Oxidoreductase</keyword>
<dbReference type="GO" id="GO:0008977">
    <property type="term" value="F:prephenate dehydrogenase (NAD+) activity"/>
    <property type="evidence" value="ECO:0007669"/>
    <property type="project" value="UniProtKB-EC"/>
</dbReference>
<dbReference type="Gene3D" id="1.10.3660.10">
    <property type="entry name" value="6-phosphogluconate dehydrogenase C-terminal like domain"/>
    <property type="match status" value="1"/>
</dbReference>
<proteinExistence type="inferred from homology"/>
<evidence type="ECO:0000313" key="4">
    <source>
        <dbReference type="EMBL" id="TQF74862.1"/>
    </source>
</evidence>
<reference evidence="4 5" key="1">
    <citation type="submission" date="2019-06" db="EMBL/GenBank/DDBJ databases">
        <title>Rhodococcus spaelei sp. nov., isolated from a cave.</title>
        <authorList>
            <person name="Lee S.D."/>
        </authorList>
    </citation>
    <scope>NUCLEOTIDE SEQUENCE [LARGE SCALE GENOMIC DNA]</scope>
    <source>
        <strain evidence="4 5">C9-5</strain>
    </source>
</reference>